<evidence type="ECO:0000313" key="1">
    <source>
        <dbReference type="EMBL" id="CAG6613555.1"/>
    </source>
</evidence>
<proteinExistence type="predicted"/>
<dbReference type="EMBL" id="HBUF01547959">
    <property type="protein sequence ID" value="CAG6757822.1"/>
    <property type="molecule type" value="Transcribed_RNA"/>
</dbReference>
<sequence length="155" mass="17769">MMLVLIANPIVKGNPSDGNPKEDGDEVHDDVHQSFLLLRRTESVRNQNDCRVKEVAHEHTRSDDFHIGILFLVEIPGAAHSEELTPVAGAIQDEDYDVENHFNHFDYNCGNCRHICHFARAVRTSESIRKPLQTPLKAFFNKWEGCCRKAKLRFM</sequence>
<name>A0A8D8PTK4_9HEMI</name>
<accession>A0A8D8PTK4</accession>
<dbReference type="EMBL" id="HBUF01379455">
    <property type="protein sequence ID" value="CAG6729660.1"/>
    <property type="molecule type" value="Transcribed_RNA"/>
</dbReference>
<protein>
    <submittedName>
        <fullName evidence="1">Uncharacterized protein</fullName>
    </submittedName>
</protein>
<dbReference type="EMBL" id="HBUF01027980">
    <property type="protein sequence ID" value="CAG6613553.1"/>
    <property type="molecule type" value="Transcribed_RNA"/>
</dbReference>
<dbReference type="EMBL" id="HBUF01547958">
    <property type="protein sequence ID" value="CAG6757821.1"/>
    <property type="molecule type" value="Transcribed_RNA"/>
</dbReference>
<dbReference type="AlphaFoldDB" id="A0A8D8PTK4"/>
<dbReference type="EMBL" id="HBUF01027979">
    <property type="protein sequence ID" value="CAG6613551.1"/>
    <property type="molecule type" value="Transcribed_RNA"/>
</dbReference>
<dbReference type="EMBL" id="HBUF01379454">
    <property type="protein sequence ID" value="CAG6729659.1"/>
    <property type="molecule type" value="Transcribed_RNA"/>
</dbReference>
<reference evidence="1" key="1">
    <citation type="submission" date="2021-05" db="EMBL/GenBank/DDBJ databases">
        <authorList>
            <person name="Alioto T."/>
            <person name="Alioto T."/>
            <person name="Gomez Garrido J."/>
        </authorList>
    </citation>
    <scope>NUCLEOTIDE SEQUENCE</scope>
</reference>
<organism evidence="1">
    <name type="scientific">Cacopsylla melanoneura</name>
    <dbReference type="NCBI Taxonomy" id="428564"/>
    <lineage>
        <taxon>Eukaryota</taxon>
        <taxon>Metazoa</taxon>
        <taxon>Ecdysozoa</taxon>
        <taxon>Arthropoda</taxon>
        <taxon>Hexapoda</taxon>
        <taxon>Insecta</taxon>
        <taxon>Pterygota</taxon>
        <taxon>Neoptera</taxon>
        <taxon>Paraneoptera</taxon>
        <taxon>Hemiptera</taxon>
        <taxon>Sternorrhyncha</taxon>
        <taxon>Psylloidea</taxon>
        <taxon>Psyllidae</taxon>
        <taxon>Psyllinae</taxon>
        <taxon>Cacopsylla</taxon>
    </lineage>
</organism>
<dbReference type="EMBL" id="HBUF01027981">
    <property type="protein sequence ID" value="CAG6613555.1"/>
    <property type="molecule type" value="Transcribed_RNA"/>
</dbReference>
<dbReference type="EMBL" id="HBUF01027982">
    <property type="protein sequence ID" value="CAG6613557.1"/>
    <property type="molecule type" value="Transcribed_RNA"/>
</dbReference>